<feature type="compositionally biased region" description="Acidic residues" evidence="1">
    <location>
        <begin position="582"/>
        <end position="592"/>
    </location>
</feature>
<dbReference type="Proteomes" id="UP000799437">
    <property type="component" value="Unassembled WGS sequence"/>
</dbReference>
<evidence type="ECO:0000313" key="2">
    <source>
        <dbReference type="EMBL" id="KAF2755394.1"/>
    </source>
</evidence>
<feature type="compositionally biased region" description="Low complexity" evidence="1">
    <location>
        <begin position="450"/>
        <end position="467"/>
    </location>
</feature>
<feature type="compositionally biased region" description="Low complexity" evidence="1">
    <location>
        <begin position="541"/>
        <end position="550"/>
    </location>
</feature>
<name>A0A6A6W081_9PEZI</name>
<feature type="compositionally biased region" description="Basic residues" evidence="1">
    <location>
        <begin position="222"/>
        <end position="232"/>
    </location>
</feature>
<feature type="compositionally biased region" description="Polar residues" evidence="1">
    <location>
        <begin position="287"/>
        <end position="297"/>
    </location>
</feature>
<feature type="compositionally biased region" description="Gly residues" evidence="1">
    <location>
        <begin position="557"/>
        <end position="576"/>
    </location>
</feature>
<feature type="compositionally biased region" description="Polar residues" evidence="1">
    <location>
        <begin position="306"/>
        <end position="329"/>
    </location>
</feature>
<evidence type="ECO:0000313" key="3">
    <source>
        <dbReference type="Proteomes" id="UP000799437"/>
    </source>
</evidence>
<protein>
    <submittedName>
        <fullName evidence="2">Uncharacterized protein</fullName>
    </submittedName>
</protein>
<dbReference type="GeneID" id="54486735"/>
<feature type="compositionally biased region" description="Low complexity" evidence="1">
    <location>
        <begin position="378"/>
        <end position="392"/>
    </location>
</feature>
<feature type="compositionally biased region" description="Polar residues" evidence="1">
    <location>
        <begin position="155"/>
        <end position="175"/>
    </location>
</feature>
<accession>A0A6A6W081</accession>
<sequence>MPPTVISTTMCLRISTLHRTGIETFEYDLCLVGRMKALKIVANQRRLKDDDHERVWSDCTRSYERRVTYKGFSKRYVLGEGSGNAGGGQGNSDERHRWRRLTERRYEEEHGDGLDVSLDNVLRDPSSLDAQDGSDEEASFVSTQDGLPSIKATGQMKTQVGRRSQHNSTSSSHGLTHSPDFDNKENIPPEGYYAPVWPFDEPALRSQRPHDSERHTAPVQSHHPHLPQRHTGHVPPTQATYPTGNAPGARSNIPEQAYAQPKPSCGTNYAGGRNKTAPSQRYKRTVYTITTPPQSHPQHAGRQPGGPQNTASGPNHAPQNHTGHNQPYTNMPTDMPYWPPPPSYNTSRNVPDMSSHKSRPVHPQHVSLPHTPTHHDASSLTSTTSSTSSSTTKPPHTPIQTSNPIHIYITRRARAPDHPHPHPHTPQPQHPPNPLCSPFNPSPASDETGISRLSSVSSISSPCPVSRAPQTRVPQARGTGGGMGERLEQHGQDGMPKSAGRGGYNSPVDTLSTPSTSHSPTTPSVTSPKAEHTEDTPSPTPTTATTGSSTHDAQQGECGGKGYAYGTGGVRGGDWGDIGSWDGDEVGDEGCE</sequence>
<feature type="region of interest" description="Disordered" evidence="1">
    <location>
        <begin position="105"/>
        <end position="592"/>
    </location>
</feature>
<dbReference type="RefSeq" id="XP_033597845.1">
    <property type="nucleotide sequence ID" value="XM_033745681.1"/>
</dbReference>
<dbReference type="EMBL" id="ML996577">
    <property type="protein sequence ID" value="KAF2755394.1"/>
    <property type="molecule type" value="Genomic_DNA"/>
</dbReference>
<organism evidence="2 3">
    <name type="scientific">Pseudovirgaria hyperparasitica</name>
    <dbReference type="NCBI Taxonomy" id="470096"/>
    <lineage>
        <taxon>Eukaryota</taxon>
        <taxon>Fungi</taxon>
        <taxon>Dikarya</taxon>
        <taxon>Ascomycota</taxon>
        <taxon>Pezizomycotina</taxon>
        <taxon>Dothideomycetes</taxon>
        <taxon>Dothideomycetes incertae sedis</taxon>
        <taxon>Acrospermales</taxon>
        <taxon>Acrospermaceae</taxon>
        <taxon>Pseudovirgaria</taxon>
    </lineage>
</organism>
<dbReference type="AlphaFoldDB" id="A0A6A6W081"/>
<proteinExistence type="predicted"/>
<gene>
    <name evidence="2" type="ORF">EJ05DRAFT_488168</name>
</gene>
<keyword evidence="3" id="KW-1185">Reference proteome</keyword>
<feature type="compositionally biased region" description="Low complexity" evidence="1">
    <location>
        <begin position="510"/>
        <end position="528"/>
    </location>
</feature>
<reference evidence="2" key="1">
    <citation type="journal article" date="2020" name="Stud. Mycol.">
        <title>101 Dothideomycetes genomes: a test case for predicting lifestyles and emergence of pathogens.</title>
        <authorList>
            <person name="Haridas S."/>
            <person name="Albert R."/>
            <person name="Binder M."/>
            <person name="Bloem J."/>
            <person name="Labutti K."/>
            <person name="Salamov A."/>
            <person name="Andreopoulos B."/>
            <person name="Baker S."/>
            <person name="Barry K."/>
            <person name="Bills G."/>
            <person name="Bluhm B."/>
            <person name="Cannon C."/>
            <person name="Castanera R."/>
            <person name="Culley D."/>
            <person name="Daum C."/>
            <person name="Ezra D."/>
            <person name="Gonzalez J."/>
            <person name="Henrissat B."/>
            <person name="Kuo A."/>
            <person name="Liang C."/>
            <person name="Lipzen A."/>
            <person name="Lutzoni F."/>
            <person name="Magnuson J."/>
            <person name="Mondo S."/>
            <person name="Nolan M."/>
            <person name="Ohm R."/>
            <person name="Pangilinan J."/>
            <person name="Park H.-J."/>
            <person name="Ramirez L."/>
            <person name="Alfaro M."/>
            <person name="Sun H."/>
            <person name="Tritt A."/>
            <person name="Yoshinaga Y."/>
            <person name="Zwiers L.-H."/>
            <person name="Turgeon B."/>
            <person name="Goodwin S."/>
            <person name="Spatafora J."/>
            <person name="Crous P."/>
            <person name="Grigoriev I."/>
        </authorList>
    </citation>
    <scope>NUCLEOTIDE SEQUENCE</scope>
    <source>
        <strain evidence="2">CBS 121739</strain>
    </source>
</reference>
<feature type="compositionally biased region" description="Pro residues" evidence="1">
    <location>
        <begin position="424"/>
        <end position="435"/>
    </location>
</feature>
<evidence type="ECO:0000256" key="1">
    <source>
        <dbReference type="SAM" id="MobiDB-lite"/>
    </source>
</evidence>